<evidence type="ECO:0000313" key="2">
    <source>
        <dbReference type="EMBL" id="KAK3917531.1"/>
    </source>
</evidence>
<sequence length="62" mass="7325">MPCHSTIWIIVLWVNLSSQWLMLTILKAKNLSENMCSISQYMLAFRKHIIVMEQTMTEWAPL</sequence>
<keyword evidence="3" id="KW-1185">Reference proteome</keyword>
<dbReference type="AlphaFoldDB" id="A0AAE1HA17"/>
<organism evidence="2 3">
    <name type="scientific">Frankliniella fusca</name>
    <dbReference type="NCBI Taxonomy" id="407009"/>
    <lineage>
        <taxon>Eukaryota</taxon>
        <taxon>Metazoa</taxon>
        <taxon>Ecdysozoa</taxon>
        <taxon>Arthropoda</taxon>
        <taxon>Hexapoda</taxon>
        <taxon>Insecta</taxon>
        <taxon>Pterygota</taxon>
        <taxon>Neoptera</taxon>
        <taxon>Paraneoptera</taxon>
        <taxon>Thysanoptera</taxon>
        <taxon>Terebrantia</taxon>
        <taxon>Thripoidea</taxon>
        <taxon>Thripidae</taxon>
        <taxon>Frankliniella</taxon>
    </lineage>
</organism>
<proteinExistence type="predicted"/>
<comment type="caution">
    <text evidence="2">The sequence shown here is derived from an EMBL/GenBank/DDBJ whole genome shotgun (WGS) entry which is preliminary data.</text>
</comment>
<dbReference type="Proteomes" id="UP001219518">
    <property type="component" value="Unassembled WGS sequence"/>
</dbReference>
<accession>A0AAE1HA17</accession>
<keyword evidence="1" id="KW-1133">Transmembrane helix</keyword>
<evidence type="ECO:0000313" key="3">
    <source>
        <dbReference type="Proteomes" id="UP001219518"/>
    </source>
</evidence>
<keyword evidence="1" id="KW-0472">Membrane</keyword>
<evidence type="ECO:0000256" key="1">
    <source>
        <dbReference type="SAM" id="Phobius"/>
    </source>
</evidence>
<name>A0AAE1HA17_9NEOP</name>
<dbReference type="EMBL" id="JAHWGI010000737">
    <property type="protein sequence ID" value="KAK3917531.1"/>
    <property type="molecule type" value="Genomic_DNA"/>
</dbReference>
<feature type="transmembrane region" description="Helical" evidence="1">
    <location>
        <begin position="6"/>
        <end position="26"/>
    </location>
</feature>
<reference evidence="2" key="2">
    <citation type="journal article" date="2023" name="BMC Genomics">
        <title>Pest status, molecular evolution, and epigenetic factors derived from the genome assembly of Frankliniella fusca, a thysanopteran phytovirus vector.</title>
        <authorList>
            <person name="Catto M.A."/>
            <person name="Labadie P.E."/>
            <person name="Jacobson A.L."/>
            <person name="Kennedy G.G."/>
            <person name="Srinivasan R."/>
            <person name="Hunt B.G."/>
        </authorList>
    </citation>
    <scope>NUCLEOTIDE SEQUENCE</scope>
    <source>
        <strain evidence="2">PL_HMW_Pooled</strain>
    </source>
</reference>
<gene>
    <name evidence="2" type="ORF">KUF71_007026</name>
</gene>
<keyword evidence="1" id="KW-0812">Transmembrane</keyword>
<protein>
    <submittedName>
        <fullName evidence="2">Uncharacterized protein</fullName>
    </submittedName>
</protein>
<reference evidence="2" key="1">
    <citation type="submission" date="2021-07" db="EMBL/GenBank/DDBJ databases">
        <authorList>
            <person name="Catto M.A."/>
            <person name="Jacobson A."/>
            <person name="Kennedy G."/>
            <person name="Labadie P."/>
            <person name="Hunt B.G."/>
            <person name="Srinivasan R."/>
        </authorList>
    </citation>
    <scope>NUCLEOTIDE SEQUENCE</scope>
    <source>
        <strain evidence="2">PL_HMW_Pooled</strain>
        <tissue evidence="2">Head</tissue>
    </source>
</reference>